<evidence type="ECO:0000256" key="7">
    <source>
        <dbReference type="PIRSR" id="PIRSR038994-2"/>
    </source>
</evidence>
<gene>
    <name evidence="10" type="primary">nagA</name>
    <name evidence="10" type="ORF">QGN29_06775</name>
</gene>
<feature type="binding site" evidence="8">
    <location>
        <position position="192"/>
    </location>
    <ligand>
        <name>Zn(2+)</name>
        <dbReference type="ChEBI" id="CHEBI:29105"/>
    </ligand>
</feature>
<protein>
    <submittedName>
        <fullName evidence="10">N-acetylglucosamine-6-phosphate deacetylase</fullName>
        <ecNumber evidence="10">3.5.1.25</ecNumber>
    </submittedName>
</protein>
<feature type="binding site" evidence="7">
    <location>
        <position position="139"/>
    </location>
    <ligand>
        <name>substrate</name>
    </ligand>
</feature>
<dbReference type="EMBL" id="CP123872">
    <property type="protein sequence ID" value="WND04076.1"/>
    <property type="molecule type" value="Genomic_DNA"/>
</dbReference>
<dbReference type="RefSeq" id="WP_310799940.1">
    <property type="nucleotide sequence ID" value="NZ_CP123872.1"/>
</dbReference>
<keyword evidence="4 5" id="KW-0119">Carbohydrate metabolism</keyword>
<feature type="binding site" evidence="7">
    <location>
        <begin position="304"/>
        <end position="306"/>
    </location>
    <ligand>
        <name>substrate</name>
    </ligand>
</feature>
<dbReference type="Proteomes" id="UP001268683">
    <property type="component" value="Chromosome"/>
</dbReference>
<feature type="active site" description="Proton donor/acceptor" evidence="6">
    <location>
        <position position="271"/>
    </location>
</feature>
<proteinExistence type="inferred from homology"/>
<evidence type="ECO:0000256" key="2">
    <source>
        <dbReference type="ARBA" id="ARBA00022723"/>
    </source>
</evidence>
<feature type="binding site" evidence="8">
    <location>
        <position position="128"/>
    </location>
    <ligand>
        <name>Zn(2+)</name>
        <dbReference type="ChEBI" id="CHEBI:29105"/>
    </ligand>
</feature>
<evidence type="ECO:0000256" key="8">
    <source>
        <dbReference type="PIRSR" id="PIRSR038994-3"/>
    </source>
</evidence>
<dbReference type="FunFam" id="3.20.20.140:FF:000004">
    <property type="entry name" value="N-acetylglucosamine-6-phosphate deacetylase"/>
    <property type="match status" value="1"/>
</dbReference>
<dbReference type="KEGG" id="tmk:QGN29_06775"/>
<evidence type="ECO:0000256" key="1">
    <source>
        <dbReference type="ARBA" id="ARBA00010716"/>
    </source>
</evidence>
<feature type="binding site" evidence="7">
    <location>
        <position position="224"/>
    </location>
    <ligand>
        <name>substrate</name>
    </ligand>
</feature>
<keyword evidence="2 8" id="KW-0479">Metal-binding</keyword>
<dbReference type="AlphaFoldDB" id="A0AA52EL86"/>
<dbReference type="NCBIfam" id="TIGR00221">
    <property type="entry name" value="nagA"/>
    <property type="match status" value="1"/>
</dbReference>
<evidence type="ECO:0000256" key="3">
    <source>
        <dbReference type="ARBA" id="ARBA00022801"/>
    </source>
</evidence>
<dbReference type="GO" id="GO:0008448">
    <property type="term" value="F:N-acetylglucosamine-6-phosphate deacetylase activity"/>
    <property type="evidence" value="ECO:0007669"/>
    <property type="project" value="UniProtKB-EC"/>
</dbReference>
<evidence type="ECO:0000259" key="9">
    <source>
        <dbReference type="Pfam" id="PF01979"/>
    </source>
</evidence>
<feature type="domain" description="Amidohydrolase-related" evidence="9">
    <location>
        <begin position="51"/>
        <end position="375"/>
    </location>
</feature>
<feature type="binding site" evidence="8">
    <location>
        <position position="213"/>
    </location>
    <ligand>
        <name>Zn(2+)</name>
        <dbReference type="ChEBI" id="CHEBI:29105"/>
    </ligand>
</feature>
<keyword evidence="3 5" id="KW-0378">Hydrolase</keyword>
<dbReference type="PANTHER" id="PTHR11113">
    <property type="entry name" value="N-ACETYLGLUCOSAMINE-6-PHOSPHATE DEACETYLASE"/>
    <property type="match status" value="1"/>
</dbReference>
<dbReference type="PIRSF" id="PIRSF038994">
    <property type="entry name" value="NagA"/>
    <property type="match status" value="1"/>
</dbReference>
<dbReference type="InterPro" id="IPR006680">
    <property type="entry name" value="Amidohydro-rel"/>
</dbReference>
<dbReference type="Gene3D" id="2.30.40.10">
    <property type="entry name" value="Urease, subunit C, domain 1"/>
    <property type="match status" value="1"/>
</dbReference>
<comment type="similarity">
    <text evidence="1 5">Belongs to the metallo-dependent hydrolases superfamily. NagA family.</text>
</comment>
<name>A0AA52EL86_9PROT</name>
<evidence type="ECO:0000256" key="6">
    <source>
        <dbReference type="PIRSR" id="PIRSR038994-1"/>
    </source>
</evidence>
<comment type="cofactor">
    <cofactor evidence="8">
        <name>a divalent metal cation</name>
        <dbReference type="ChEBI" id="CHEBI:60240"/>
    </cofactor>
    <text evidence="8">Binds 1 divalent metal cation per subunit.</text>
</comment>
<dbReference type="InterPro" id="IPR011059">
    <property type="entry name" value="Metal-dep_hydrolase_composite"/>
</dbReference>
<reference evidence="10" key="1">
    <citation type="submission" date="2023-04" db="EMBL/GenBank/DDBJ databases">
        <title>Complete genome sequence of Temperatibacter marinus.</title>
        <authorList>
            <person name="Rong J.-C."/>
            <person name="Yi M.-L."/>
            <person name="Zhao Q."/>
        </authorList>
    </citation>
    <scope>NUCLEOTIDE SEQUENCE</scope>
    <source>
        <strain evidence="10">NBRC 110045</strain>
    </source>
</reference>
<feature type="binding site" evidence="7">
    <location>
        <position position="248"/>
    </location>
    <ligand>
        <name>substrate</name>
    </ligand>
</feature>
<keyword evidence="11" id="KW-1185">Reference proteome</keyword>
<dbReference type="Gene3D" id="3.20.20.140">
    <property type="entry name" value="Metal-dependent hydrolases"/>
    <property type="match status" value="1"/>
</dbReference>
<evidence type="ECO:0000313" key="11">
    <source>
        <dbReference type="Proteomes" id="UP001268683"/>
    </source>
</evidence>
<organism evidence="10 11">
    <name type="scientific">Temperatibacter marinus</name>
    <dbReference type="NCBI Taxonomy" id="1456591"/>
    <lineage>
        <taxon>Bacteria</taxon>
        <taxon>Pseudomonadati</taxon>
        <taxon>Pseudomonadota</taxon>
        <taxon>Alphaproteobacteria</taxon>
        <taxon>Kordiimonadales</taxon>
        <taxon>Temperatibacteraceae</taxon>
        <taxon>Temperatibacter</taxon>
    </lineage>
</organism>
<sequence length="376" mass="39319">MRTLLHNATLLTPQGKVEGHDLLIEGEYIKALESDISCEGITQIDCKGDLLIPGFIDVQVNGGGGALFNADPSVETIKTIGAAHRIYGTSAFLPTLISDTLETVKKAISAVEAAIEQGVPGVIGIHLEGPFLNPVKKGIHNADKFRVLDDEAVEVLTSLSKGVTHITLAPEQTTPQMVEKLVARGAVLSAGHTAATYEQMMQAVDAGVTGFTHLYNAMTGLDSRAPGVVGAALTTPATYAGIISDGFHVHPASIEAAIKAKGISKMMLVSDAMPCVGAVNKSFTLEGLEITVEEGKCTGPDGTLAGSDLDMISAVRNTAAWTSVTYEESVYMASKTPADFLGVSDQYGSLEVGKKANILQIDAAGKVVSNWINGKL</sequence>
<dbReference type="SUPFAM" id="SSF51556">
    <property type="entry name" value="Metallo-dependent hydrolases"/>
    <property type="match status" value="1"/>
</dbReference>
<dbReference type="InterPro" id="IPR003764">
    <property type="entry name" value="GlcNAc_6-P_deAcase"/>
</dbReference>
<dbReference type="PANTHER" id="PTHR11113:SF14">
    <property type="entry name" value="N-ACETYLGLUCOSAMINE-6-PHOSPHATE DEACETYLASE"/>
    <property type="match status" value="1"/>
</dbReference>
<dbReference type="Pfam" id="PF01979">
    <property type="entry name" value="Amidohydro_1"/>
    <property type="match status" value="1"/>
</dbReference>
<evidence type="ECO:0000313" key="10">
    <source>
        <dbReference type="EMBL" id="WND04076.1"/>
    </source>
</evidence>
<dbReference type="InterPro" id="IPR032466">
    <property type="entry name" value="Metal_Hydrolase"/>
</dbReference>
<dbReference type="GO" id="GO:0046872">
    <property type="term" value="F:metal ion binding"/>
    <property type="evidence" value="ECO:0007669"/>
    <property type="project" value="UniProtKB-KW"/>
</dbReference>
<evidence type="ECO:0000256" key="5">
    <source>
        <dbReference type="PIRNR" id="PIRNR038994"/>
    </source>
</evidence>
<dbReference type="GO" id="GO:0006046">
    <property type="term" value="P:N-acetylglucosamine catabolic process"/>
    <property type="evidence" value="ECO:0007669"/>
    <property type="project" value="TreeGrafter"/>
</dbReference>
<accession>A0AA52EL86</accession>
<dbReference type="CDD" id="cd00854">
    <property type="entry name" value="NagA"/>
    <property type="match status" value="1"/>
</dbReference>
<evidence type="ECO:0000256" key="4">
    <source>
        <dbReference type="ARBA" id="ARBA00023277"/>
    </source>
</evidence>
<dbReference type="EC" id="3.5.1.25" evidence="10"/>
<dbReference type="SUPFAM" id="SSF51338">
    <property type="entry name" value="Composite domain of metallo-dependent hydrolases"/>
    <property type="match status" value="1"/>
</dbReference>
<feature type="binding site" evidence="7">
    <location>
        <begin position="216"/>
        <end position="217"/>
    </location>
    <ligand>
        <name>substrate</name>
    </ligand>
</feature>